<gene>
    <name evidence="2" type="ORF">WMSIL1_LOCUS7549</name>
</gene>
<evidence type="ECO:0000313" key="3">
    <source>
        <dbReference type="Proteomes" id="UP000321570"/>
    </source>
</evidence>
<keyword evidence="3" id="KW-1185">Reference proteome</keyword>
<evidence type="ECO:0000256" key="1">
    <source>
        <dbReference type="SAM" id="MobiDB-lite"/>
    </source>
</evidence>
<reference evidence="2 3" key="1">
    <citation type="submission" date="2019-07" db="EMBL/GenBank/DDBJ databases">
        <authorList>
            <person name="Jastrzebski P J."/>
            <person name="Paukszto L."/>
            <person name="Jastrzebski P J."/>
        </authorList>
    </citation>
    <scope>NUCLEOTIDE SEQUENCE [LARGE SCALE GENOMIC DNA]</scope>
    <source>
        <strain evidence="2 3">WMS-il1</strain>
    </source>
</reference>
<proteinExistence type="predicted"/>
<accession>A0A564YLS8</accession>
<sequence>MDLIKETPEELENNRLIISNTGLIINSIGGTCSGLNFKNEAGESEESWIRTAQMTSTPKKGYEDKSDFKKSLTPLTDSLPFSESDRVDWSSTETKESSSSTSTPSYFSRDPELLDSSSTGSRKSSSSTLTEDYLG</sequence>
<feature type="compositionally biased region" description="Basic and acidic residues" evidence="1">
    <location>
        <begin position="83"/>
        <end position="96"/>
    </location>
</feature>
<feature type="non-terminal residue" evidence="2">
    <location>
        <position position="135"/>
    </location>
</feature>
<dbReference type="EMBL" id="CABIJS010000277">
    <property type="protein sequence ID" value="VUZ48225.1"/>
    <property type="molecule type" value="Genomic_DNA"/>
</dbReference>
<name>A0A564YLS8_HYMDI</name>
<feature type="region of interest" description="Disordered" evidence="1">
    <location>
        <begin position="53"/>
        <end position="135"/>
    </location>
</feature>
<dbReference type="Proteomes" id="UP000321570">
    <property type="component" value="Unassembled WGS sequence"/>
</dbReference>
<protein>
    <submittedName>
        <fullName evidence="2">Uncharacterized protein</fullName>
    </submittedName>
</protein>
<evidence type="ECO:0000313" key="2">
    <source>
        <dbReference type="EMBL" id="VUZ48225.1"/>
    </source>
</evidence>
<feature type="compositionally biased region" description="Basic and acidic residues" evidence="1">
    <location>
        <begin position="60"/>
        <end position="70"/>
    </location>
</feature>
<dbReference type="AlphaFoldDB" id="A0A564YLS8"/>
<organism evidence="2 3">
    <name type="scientific">Hymenolepis diminuta</name>
    <name type="common">Rat tapeworm</name>
    <dbReference type="NCBI Taxonomy" id="6216"/>
    <lineage>
        <taxon>Eukaryota</taxon>
        <taxon>Metazoa</taxon>
        <taxon>Spiralia</taxon>
        <taxon>Lophotrochozoa</taxon>
        <taxon>Platyhelminthes</taxon>
        <taxon>Cestoda</taxon>
        <taxon>Eucestoda</taxon>
        <taxon>Cyclophyllidea</taxon>
        <taxon>Hymenolepididae</taxon>
        <taxon>Hymenolepis</taxon>
    </lineage>
</organism>
<feature type="compositionally biased region" description="Low complexity" evidence="1">
    <location>
        <begin position="114"/>
        <end position="135"/>
    </location>
</feature>